<accession>X1TS85</accession>
<dbReference type="Gene3D" id="2.60.40.10">
    <property type="entry name" value="Immunoglobulins"/>
    <property type="match status" value="2"/>
</dbReference>
<dbReference type="SUPFAM" id="SSF48726">
    <property type="entry name" value="Immunoglobulin"/>
    <property type="match status" value="1"/>
</dbReference>
<sequence length="292" mass="31296">TEWNWNFGDGHYSTVEDPGTNGYPNSGEYIVKLIAIADNSCSDSIQKTVTVAAYPSVAVTSNLPLEFCEGDSTILSVDYDINNSYQWLLNDANITDADSSDFTAKLTGNYKVEVINNIGNCDAISSGVDVIAESVPSSPSISYTGNTTFCQGDSIKLSVTNNTSLDYQWKLNDGAIGIDTNMYYAKSSGNYTLEVSNSSGCVALSSNSVDVTVSEIPDKPIVSLSGLTGFCEGDSLILSVDNESGIIYQWCNENGEILNANSNQYVTYNSGDFYLNITNSSNCSNTSNTTNV</sequence>
<dbReference type="EMBL" id="BARW01015034">
    <property type="protein sequence ID" value="GAI82894.1"/>
    <property type="molecule type" value="Genomic_DNA"/>
</dbReference>
<dbReference type="AlphaFoldDB" id="X1TS85"/>
<dbReference type="InterPro" id="IPR035986">
    <property type="entry name" value="PKD_dom_sf"/>
</dbReference>
<dbReference type="CDD" id="cd00146">
    <property type="entry name" value="PKD"/>
    <property type="match status" value="1"/>
</dbReference>
<gene>
    <name evidence="2" type="ORF">S12H4_26488</name>
</gene>
<comment type="caution">
    <text evidence="2">The sequence shown here is derived from an EMBL/GenBank/DDBJ whole genome shotgun (WGS) entry which is preliminary data.</text>
</comment>
<dbReference type="InterPro" id="IPR013783">
    <property type="entry name" value="Ig-like_fold"/>
</dbReference>
<evidence type="ECO:0000259" key="1">
    <source>
        <dbReference type="PROSITE" id="PS50093"/>
    </source>
</evidence>
<reference evidence="2" key="1">
    <citation type="journal article" date="2014" name="Front. Microbiol.">
        <title>High frequency of phylogenetically diverse reductive dehalogenase-homologous genes in deep subseafloor sedimentary metagenomes.</title>
        <authorList>
            <person name="Kawai M."/>
            <person name="Futagami T."/>
            <person name="Toyoda A."/>
            <person name="Takaki Y."/>
            <person name="Nishi S."/>
            <person name="Hori S."/>
            <person name="Arai W."/>
            <person name="Tsubouchi T."/>
            <person name="Morono Y."/>
            <person name="Uchiyama I."/>
            <person name="Ito T."/>
            <person name="Fujiyama A."/>
            <person name="Inagaki F."/>
            <person name="Takami H."/>
        </authorList>
    </citation>
    <scope>NUCLEOTIDE SEQUENCE</scope>
    <source>
        <strain evidence="2">Expedition CK06-06</strain>
    </source>
</reference>
<dbReference type="InterPro" id="IPR000601">
    <property type="entry name" value="PKD_dom"/>
</dbReference>
<dbReference type="InterPro" id="IPR036179">
    <property type="entry name" value="Ig-like_dom_sf"/>
</dbReference>
<feature type="domain" description="PKD" evidence="1">
    <location>
        <begin position="1"/>
        <end position="51"/>
    </location>
</feature>
<feature type="non-terminal residue" evidence="2">
    <location>
        <position position="1"/>
    </location>
</feature>
<organism evidence="2">
    <name type="scientific">marine sediment metagenome</name>
    <dbReference type="NCBI Taxonomy" id="412755"/>
    <lineage>
        <taxon>unclassified sequences</taxon>
        <taxon>metagenomes</taxon>
        <taxon>ecological metagenomes</taxon>
    </lineage>
</organism>
<proteinExistence type="predicted"/>
<name>X1TS85_9ZZZZ</name>
<dbReference type="PROSITE" id="PS50093">
    <property type="entry name" value="PKD"/>
    <property type="match status" value="1"/>
</dbReference>
<dbReference type="SUPFAM" id="SSF49299">
    <property type="entry name" value="PKD domain"/>
    <property type="match status" value="1"/>
</dbReference>
<dbReference type="Pfam" id="PF18911">
    <property type="entry name" value="PKD_4"/>
    <property type="match status" value="1"/>
</dbReference>
<feature type="non-terminal residue" evidence="2">
    <location>
        <position position="292"/>
    </location>
</feature>
<evidence type="ECO:0000313" key="2">
    <source>
        <dbReference type="EMBL" id="GAI82894.1"/>
    </source>
</evidence>
<protein>
    <recommendedName>
        <fullName evidence="1">PKD domain-containing protein</fullName>
    </recommendedName>
</protein>